<protein>
    <submittedName>
        <fullName evidence="3">Uncharacterized protein</fullName>
    </submittedName>
</protein>
<evidence type="ECO:0000313" key="2">
    <source>
        <dbReference type="Proteomes" id="UP000887575"/>
    </source>
</evidence>
<sequence length="228" mass="25678">MRKLNFNFRVCIGLLYLSDSITFIMSAREAVITGCALDLRVDLNLVWQGAGGGVQDLLISTNLLMAYLRFHEATHIGSETNQWIPSVGAVLSILICITTFFLHVTGNITYLWYDPDGTYEERYLWPFQYIRIVYLVVGIFTATVFYIACAYRIVTIIGRLSENILLAFLLLLALLAAIGLIAFFGVTIYRKRVLLHKKNEAADGSVAFHGNVISFSNPVLDKNVRHFD</sequence>
<feature type="transmembrane region" description="Helical" evidence="1">
    <location>
        <begin position="7"/>
        <end position="25"/>
    </location>
</feature>
<dbReference type="AlphaFoldDB" id="A0AAF3FM59"/>
<organism evidence="2 3">
    <name type="scientific">Mesorhabditis belari</name>
    <dbReference type="NCBI Taxonomy" id="2138241"/>
    <lineage>
        <taxon>Eukaryota</taxon>
        <taxon>Metazoa</taxon>
        <taxon>Ecdysozoa</taxon>
        <taxon>Nematoda</taxon>
        <taxon>Chromadorea</taxon>
        <taxon>Rhabditida</taxon>
        <taxon>Rhabditina</taxon>
        <taxon>Rhabditomorpha</taxon>
        <taxon>Rhabditoidea</taxon>
        <taxon>Rhabditidae</taxon>
        <taxon>Mesorhabditinae</taxon>
        <taxon>Mesorhabditis</taxon>
    </lineage>
</organism>
<feature type="transmembrane region" description="Helical" evidence="1">
    <location>
        <begin position="132"/>
        <end position="154"/>
    </location>
</feature>
<keyword evidence="1" id="KW-1133">Transmembrane helix</keyword>
<reference evidence="3" key="1">
    <citation type="submission" date="2024-02" db="UniProtKB">
        <authorList>
            <consortium name="WormBaseParasite"/>
        </authorList>
    </citation>
    <scope>IDENTIFICATION</scope>
</reference>
<dbReference type="WBParaSite" id="MBELARI_LOCUS8225">
    <property type="protein sequence ID" value="MBELARI_LOCUS8225"/>
    <property type="gene ID" value="MBELARI_LOCUS8225"/>
</dbReference>
<feature type="transmembrane region" description="Helical" evidence="1">
    <location>
        <begin position="166"/>
        <end position="189"/>
    </location>
</feature>
<evidence type="ECO:0000313" key="3">
    <source>
        <dbReference type="WBParaSite" id="MBELARI_LOCUS8225"/>
    </source>
</evidence>
<evidence type="ECO:0000256" key="1">
    <source>
        <dbReference type="SAM" id="Phobius"/>
    </source>
</evidence>
<name>A0AAF3FM59_9BILA</name>
<feature type="transmembrane region" description="Helical" evidence="1">
    <location>
        <begin position="89"/>
        <end position="112"/>
    </location>
</feature>
<accession>A0AAF3FM59</accession>
<keyword evidence="1" id="KW-0472">Membrane</keyword>
<keyword evidence="2" id="KW-1185">Reference proteome</keyword>
<keyword evidence="1" id="KW-0812">Transmembrane</keyword>
<dbReference type="Proteomes" id="UP000887575">
    <property type="component" value="Unassembled WGS sequence"/>
</dbReference>
<proteinExistence type="predicted"/>